<feature type="transmembrane region" description="Helical" evidence="1">
    <location>
        <begin position="31"/>
        <end position="52"/>
    </location>
</feature>
<dbReference type="InterPro" id="IPR003675">
    <property type="entry name" value="Rce1/LyrA-like_dom"/>
</dbReference>
<name>A0A285EHD0_9ACTN</name>
<dbReference type="AlphaFoldDB" id="A0A285EHD0"/>
<keyword evidence="1" id="KW-1133">Transmembrane helix</keyword>
<dbReference type="Proteomes" id="UP000219514">
    <property type="component" value="Unassembled WGS sequence"/>
</dbReference>
<keyword evidence="3" id="KW-0378">Hydrolase</keyword>
<protein>
    <submittedName>
        <fullName evidence="3">CAAX protease self-immunity</fullName>
    </submittedName>
</protein>
<dbReference type="InterPro" id="IPR015837">
    <property type="entry name" value="UCP026622_CAAX_protease"/>
</dbReference>
<sequence>MALGATLVVVLGAWNIVVVPRFPARPGAYVAANGAATAVLLAAARAAGLAWADLGLDRRRLAAGAREGGVCAAVVASGYAVALAVPGARPLLADARVAGLDGRGIAGQVLVRVPLGTVLWEEVAFRGALPAVLARLVSPRRAAGASAALFGIWHVRPTLDALAVNGLATRPRERVAAVLLACLSTAAAGLLFAQLRRHSGSLLAPALLHLAANSLGILAAAAAHRLR</sequence>
<organism evidence="3 4">
    <name type="scientific">Geodermatophilus sabuli</name>
    <dbReference type="NCBI Taxonomy" id="1564158"/>
    <lineage>
        <taxon>Bacteria</taxon>
        <taxon>Bacillati</taxon>
        <taxon>Actinomycetota</taxon>
        <taxon>Actinomycetes</taxon>
        <taxon>Geodermatophilales</taxon>
        <taxon>Geodermatophilaceae</taxon>
        <taxon>Geodermatophilus</taxon>
    </lineage>
</organism>
<dbReference type="RefSeq" id="WP_097208463.1">
    <property type="nucleotide sequence ID" value="NZ_OBDO01000011.1"/>
</dbReference>
<dbReference type="OrthoDB" id="3291654at2"/>
<feature type="transmembrane region" description="Helical" evidence="1">
    <location>
        <begin position="175"/>
        <end position="195"/>
    </location>
</feature>
<proteinExistence type="predicted"/>
<dbReference type="GO" id="GO:0004175">
    <property type="term" value="F:endopeptidase activity"/>
    <property type="evidence" value="ECO:0007669"/>
    <property type="project" value="UniProtKB-ARBA"/>
</dbReference>
<feature type="domain" description="CAAX prenyl protease 2/Lysostaphin resistance protein A-like" evidence="2">
    <location>
        <begin position="110"/>
        <end position="214"/>
    </location>
</feature>
<evidence type="ECO:0000256" key="1">
    <source>
        <dbReference type="SAM" id="Phobius"/>
    </source>
</evidence>
<evidence type="ECO:0000313" key="4">
    <source>
        <dbReference type="Proteomes" id="UP000219514"/>
    </source>
</evidence>
<dbReference type="GO" id="GO:0080120">
    <property type="term" value="P:CAAX-box protein maturation"/>
    <property type="evidence" value="ECO:0007669"/>
    <property type="project" value="UniProtKB-ARBA"/>
</dbReference>
<keyword evidence="4" id="KW-1185">Reference proteome</keyword>
<evidence type="ECO:0000259" key="2">
    <source>
        <dbReference type="Pfam" id="PF02517"/>
    </source>
</evidence>
<dbReference type="Pfam" id="PF02517">
    <property type="entry name" value="Rce1-like"/>
    <property type="match status" value="1"/>
</dbReference>
<evidence type="ECO:0000313" key="3">
    <source>
        <dbReference type="EMBL" id="SNX98528.1"/>
    </source>
</evidence>
<keyword evidence="3" id="KW-0645">Protease</keyword>
<reference evidence="3 4" key="1">
    <citation type="submission" date="2017-09" db="EMBL/GenBank/DDBJ databases">
        <authorList>
            <person name="Ehlers B."/>
            <person name="Leendertz F.H."/>
        </authorList>
    </citation>
    <scope>NUCLEOTIDE SEQUENCE [LARGE SCALE GENOMIC DNA]</scope>
    <source>
        <strain evidence="3 4">DSM 46844</strain>
    </source>
</reference>
<keyword evidence="1" id="KW-0472">Membrane</keyword>
<dbReference type="PIRSF" id="PIRSF026622">
    <property type="entry name" value="Proteas_026622"/>
    <property type="match status" value="1"/>
</dbReference>
<feature type="transmembrane region" description="Helical" evidence="1">
    <location>
        <begin position="201"/>
        <end position="223"/>
    </location>
</feature>
<dbReference type="GO" id="GO:0006508">
    <property type="term" value="P:proteolysis"/>
    <property type="evidence" value="ECO:0007669"/>
    <property type="project" value="UniProtKB-KW"/>
</dbReference>
<keyword evidence="1" id="KW-0812">Transmembrane</keyword>
<accession>A0A285EHD0</accession>
<dbReference type="EMBL" id="OBDO01000011">
    <property type="protein sequence ID" value="SNX98528.1"/>
    <property type="molecule type" value="Genomic_DNA"/>
</dbReference>
<gene>
    <name evidence="3" type="ORF">SAMN06893097_11142</name>
</gene>